<dbReference type="Proteomes" id="UP000509770">
    <property type="component" value="Segment"/>
</dbReference>
<evidence type="ECO:0000313" key="2">
    <source>
        <dbReference type="Proteomes" id="UP000509770"/>
    </source>
</evidence>
<protein>
    <submittedName>
        <fullName evidence="1">Head-tail adaptor protein</fullName>
    </submittedName>
</protein>
<reference evidence="1" key="1">
    <citation type="submission" date="2019-07" db="EMBL/GenBank/DDBJ databases">
        <authorList>
            <person name="Lin J."/>
            <person name="Cucic S."/>
            <person name="Klem A."/>
            <person name="Kropinski A."/>
            <person name="Anany H."/>
        </authorList>
    </citation>
    <scope>NUCLEOTIDE SEQUENCE [LARGE SCALE GENOMIC DNA]</scope>
</reference>
<proteinExistence type="predicted"/>
<evidence type="ECO:0000313" key="1">
    <source>
        <dbReference type="EMBL" id="QEM43036.1"/>
    </source>
</evidence>
<keyword evidence="2" id="KW-1185">Reference proteome</keyword>
<sequence length="120" mass="13829">MINQRRAFNQYTTARHFIQLYQDGHYDDKNNWVGEGYSNPIPFRCTPIAYGDRDSGVSGQTLKATEVGERQPAFMQVHSTREMPMKSLLTIYGFRYKVVSISDYTDAGFYKVIVAKELET</sequence>
<gene>
    <name evidence="1" type="ORF">AC4HA13_0062</name>
</gene>
<accession>A0A7D0NGL7</accession>
<name>A0A7D0NGL7_9CAUD</name>
<organism evidence="1 2">
    <name type="scientific">Escherichia phage vB_EcoM_4HA13</name>
    <dbReference type="NCBI Taxonomy" id="2601675"/>
    <lineage>
        <taxon>Viruses</taxon>
        <taxon>Duplodnaviria</taxon>
        <taxon>Heunggongvirae</taxon>
        <taxon>Uroviricota</taxon>
        <taxon>Caudoviricetes</taxon>
        <taxon>Chaseviridae</taxon>
        <taxon>Cleopatravirinae</taxon>
        <taxon>Sabourvirus</taxon>
        <taxon>Sabourvirus sv4HA13</taxon>
    </lineage>
</organism>
<dbReference type="EMBL" id="MN136198">
    <property type="protein sequence ID" value="QEM43036.1"/>
    <property type="molecule type" value="Genomic_DNA"/>
</dbReference>